<organism evidence="1 2">
    <name type="scientific">Pseudoponticoccus marisrubri</name>
    <dbReference type="NCBI Taxonomy" id="1685382"/>
    <lineage>
        <taxon>Bacteria</taxon>
        <taxon>Pseudomonadati</taxon>
        <taxon>Pseudomonadota</taxon>
        <taxon>Alphaproteobacteria</taxon>
        <taxon>Rhodobacterales</taxon>
        <taxon>Roseobacteraceae</taxon>
        <taxon>Pseudoponticoccus</taxon>
    </lineage>
</organism>
<comment type="caution">
    <text evidence="1">The sequence shown here is derived from an EMBL/GenBank/DDBJ whole genome shotgun (WGS) entry which is preliminary data.</text>
</comment>
<reference evidence="1 2" key="1">
    <citation type="submission" date="2015-12" db="EMBL/GenBank/DDBJ databases">
        <authorList>
            <person name="Shamseldin A."/>
            <person name="Moawad H."/>
            <person name="Abd El-Rahim W.M."/>
            <person name="Sadowsky M.J."/>
        </authorList>
    </citation>
    <scope>NUCLEOTIDE SEQUENCE [LARGE SCALE GENOMIC DNA]</scope>
    <source>
        <strain evidence="1 2">SJ5A-1</strain>
    </source>
</reference>
<accession>A0A0W7WN34</accession>
<dbReference type="STRING" id="1685382.AVJ23_04995"/>
<gene>
    <name evidence="1" type="ORF">AVJ23_04995</name>
</gene>
<dbReference type="InterPro" id="IPR038666">
    <property type="entry name" value="SSP1_head-tail_sf"/>
</dbReference>
<dbReference type="OrthoDB" id="7570189at2"/>
<dbReference type="InterPro" id="IPR008767">
    <property type="entry name" value="Phage_SPP1_head-tail_adaptor"/>
</dbReference>
<dbReference type="Gene3D" id="2.40.10.270">
    <property type="entry name" value="Bacteriophage SPP1 head-tail adaptor protein"/>
    <property type="match status" value="1"/>
</dbReference>
<sequence length="112" mass="12124">MSGARLNRQLVLEHAVRSSDGAGGFTESWTALGTLWAEITPRSGRLANGETGAVSVGGFRIRVRGAPVGQSNRPEPGQRFRMAGRIFRIEAVTEDEPRGLYLICHCEEEVAA</sequence>
<protein>
    <submittedName>
        <fullName evidence="1">Phage tail protein</fullName>
    </submittedName>
</protein>
<dbReference type="Proteomes" id="UP000054396">
    <property type="component" value="Unassembled WGS sequence"/>
</dbReference>
<name>A0A0W7WN34_9RHOB</name>
<dbReference type="Pfam" id="PF05521">
    <property type="entry name" value="Phage_HCP"/>
    <property type="match status" value="1"/>
</dbReference>
<proteinExistence type="predicted"/>
<keyword evidence="2" id="KW-1185">Reference proteome</keyword>
<dbReference type="RefSeq" id="WP_058861055.1">
    <property type="nucleotide sequence ID" value="NZ_LPXO01000002.1"/>
</dbReference>
<evidence type="ECO:0000313" key="2">
    <source>
        <dbReference type="Proteomes" id="UP000054396"/>
    </source>
</evidence>
<dbReference type="EMBL" id="LPXO01000002">
    <property type="protein sequence ID" value="KUF11937.1"/>
    <property type="molecule type" value="Genomic_DNA"/>
</dbReference>
<dbReference type="AlphaFoldDB" id="A0A0W7WN34"/>
<evidence type="ECO:0000313" key="1">
    <source>
        <dbReference type="EMBL" id="KUF11937.1"/>
    </source>
</evidence>